<organism evidence="1 2">
    <name type="scientific">Cyclocybe aegerita</name>
    <name type="common">Black poplar mushroom</name>
    <name type="synonym">Agrocybe aegerita</name>
    <dbReference type="NCBI Taxonomy" id="1973307"/>
    <lineage>
        <taxon>Eukaryota</taxon>
        <taxon>Fungi</taxon>
        <taxon>Dikarya</taxon>
        <taxon>Basidiomycota</taxon>
        <taxon>Agaricomycotina</taxon>
        <taxon>Agaricomycetes</taxon>
        <taxon>Agaricomycetidae</taxon>
        <taxon>Agaricales</taxon>
        <taxon>Agaricineae</taxon>
        <taxon>Bolbitiaceae</taxon>
        <taxon>Cyclocybe</taxon>
    </lineage>
</organism>
<evidence type="ECO:0000313" key="2">
    <source>
        <dbReference type="Proteomes" id="UP000467700"/>
    </source>
</evidence>
<dbReference type="EMBL" id="CACVBS010000046">
    <property type="protein sequence ID" value="CAA7265060.1"/>
    <property type="molecule type" value="Genomic_DNA"/>
</dbReference>
<sequence length="314" mass="35654">MSQHSGRSDLEVPRATGEAATKDTLVERTVRLVIRDGINVNLSEDGFMNLTHLVITSRLADIFVLASLAVEQATNLAHCVLKLQNVVVPASASLIQSHGSHTVTNTSLRHLSLESMPEWGPENALVLFLDRMCLPGLDILEFKGLTLNTWGPRPFSPIGVATSFLERSACALSELKFDLCYGWEHDFIKFLGHSTFNSLRTLHLDEAPVTEIFFKLLVEKTSKGRSTPSLFLPNLKRITYRGEKDFWWDAILKVVKAHQYPRKRKYLRPLMSLEVETYEDGLMEEPAKYPFWTVVQNFKSGVTKVSWKFRYNIL</sequence>
<keyword evidence="2" id="KW-1185">Reference proteome</keyword>
<proteinExistence type="predicted"/>
<accession>A0A8S0WCL4</accession>
<dbReference type="Proteomes" id="UP000467700">
    <property type="component" value="Unassembled WGS sequence"/>
</dbReference>
<protein>
    <submittedName>
        <fullName evidence="1">Uncharacterized protein</fullName>
    </submittedName>
</protein>
<comment type="caution">
    <text evidence="1">The sequence shown here is derived from an EMBL/GenBank/DDBJ whole genome shotgun (WGS) entry which is preliminary data.</text>
</comment>
<dbReference type="OrthoDB" id="2269034at2759"/>
<reference evidence="1 2" key="1">
    <citation type="submission" date="2020-01" db="EMBL/GenBank/DDBJ databases">
        <authorList>
            <person name="Gupta K D."/>
        </authorList>
    </citation>
    <scope>NUCLEOTIDE SEQUENCE [LARGE SCALE GENOMIC DNA]</scope>
</reference>
<evidence type="ECO:0000313" key="1">
    <source>
        <dbReference type="EMBL" id="CAA7265060.1"/>
    </source>
</evidence>
<name>A0A8S0WCL4_CYCAE</name>
<dbReference type="AlphaFoldDB" id="A0A8S0WCL4"/>
<gene>
    <name evidence="1" type="ORF">AAE3_LOCUS7117</name>
</gene>